<comment type="caution">
    <text evidence="1">The sequence shown here is derived from an EMBL/GenBank/DDBJ whole genome shotgun (WGS) entry which is preliminary data.</text>
</comment>
<name>A0A4R3PS84_RHISU</name>
<dbReference type="Proteomes" id="UP000294576">
    <property type="component" value="Unassembled WGS sequence"/>
</dbReference>
<protein>
    <submittedName>
        <fullName evidence="1">Uncharacterized protein</fullName>
    </submittedName>
</protein>
<dbReference type="AlphaFoldDB" id="A0A4R3PS84"/>
<organism evidence="1 2">
    <name type="scientific">Rhizobium sullae</name>
    <name type="common">Rhizobium hedysari</name>
    <dbReference type="NCBI Taxonomy" id="50338"/>
    <lineage>
        <taxon>Bacteria</taxon>
        <taxon>Pseudomonadati</taxon>
        <taxon>Pseudomonadota</taxon>
        <taxon>Alphaproteobacteria</taxon>
        <taxon>Hyphomicrobiales</taxon>
        <taxon>Rhizobiaceae</taxon>
        <taxon>Rhizobium/Agrobacterium group</taxon>
        <taxon>Rhizobium</taxon>
    </lineage>
</organism>
<evidence type="ECO:0000313" key="2">
    <source>
        <dbReference type="Proteomes" id="UP000294576"/>
    </source>
</evidence>
<sequence>MSMTKQDLSSRHSQRKISEFFEVRIAPIAPMRVLENIRPYLISLIIYRKPPPILNGRIDWMTIGPF</sequence>
<evidence type="ECO:0000313" key="1">
    <source>
        <dbReference type="EMBL" id="TCU04825.1"/>
    </source>
</evidence>
<dbReference type="EMBL" id="SMBH01000038">
    <property type="protein sequence ID" value="TCU04825.1"/>
    <property type="molecule type" value="Genomic_DNA"/>
</dbReference>
<accession>A0A4R3PS84</accession>
<gene>
    <name evidence="1" type="ORF">EV132_1387</name>
</gene>
<proteinExistence type="predicted"/>
<reference evidence="1 2" key="1">
    <citation type="submission" date="2019-03" db="EMBL/GenBank/DDBJ databases">
        <title>Genomic Encyclopedia of Type Strains, Phase IV (KMG-V): Genome sequencing to study the core and pangenomes of soil and plant-associated prokaryotes.</title>
        <authorList>
            <person name="Whitman W."/>
        </authorList>
    </citation>
    <scope>NUCLEOTIDE SEQUENCE [LARGE SCALE GENOMIC DNA]</scope>
    <source>
        <strain evidence="1 2">Hc14</strain>
    </source>
</reference>